<comment type="caution">
    <text evidence="1">The sequence shown here is derived from an EMBL/GenBank/DDBJ whole genome shotgun (WGS) entry which is preliminary data.</text>
</comment>
<evidence type="ECO:0000313" key="1">
    <source>
        <dbReference type="EMBL" id="GAN54688.1"/>
    </source>
</evidence>
<dbReference type="OrthoDB" id="9804993at2"/>
<dbReference type="GO" id="GO:0016787">
    <property type="term" value="F:hydrolase activity"/>
    <property type="evidence" value="ECO:0007669"/>
    <property type="project" value="InterPro"/>
</dbReference>
<dbReference type="Gene3D" id="3.40.50.1820">
    <property type="entry name" value="alpha/beta hydrolase"/>
    <property type="match status" value="1"/>
</dbReference>
<organism evidence="1 2">
    <name type="scientific">Tanticharoenia sakaeratensis NBRC 103193</name>
    <dbReference type="NCBI Taxonomy" id="1231623"/>
    <lineage>
        <taxon>Bacteria</taxon>
        <taxon>Pseudomonadati</taxon>
        <taxon>Pseudomonadota</taxon>
        <taxon>Alphaproteobacteria</taxon>
        <taxon>Acetobacterales</taxon>
        <taxon>Acetobacteraceae</taxon>
        <taxon>Tanticharoenia</taxon>
    </lineage>
</organism>
<evidence type="ECO:0008006" key="3">
    <source>
        <dbReference type="Google" id="ProtNLM"/>
    </source>
</evidence>
<dbReference type="InterPro" id="IPR010662">
    <property type="entry name" value="RBBP9/YdeN"/>
</dbReference>
<dbReference type="SUPFAM" id="SSF53474">
    <property type="entry name" value="alpha/beta-Hydrolases"/>
    <property type="match status" value="1"/>
</dbReference>
<dbReference type="PANTHER" id="PTHR15394">
    <property type="entry name" value="SERINE HYDROLASE RBBP9"/>
    <property type="match status" value="1"/>
</dbReference>
<proteinExistence type="predicted"/>
<dbReference type="Pfam" id="PF06821">
    <property type="entry name" value="Ser_hydrolase"/>
    <property type="match status" value="1"/>
</dbReference>
<dbReference type="InterPro" id="IPR029058">
    <property type="entry name" value="AB_hydrolase_fold"/>
</dbReference>
<dbReference type="PANTHER" id="PTHR15394:SF3">
    <property type="entry name" value="SERINE HYDROLASE RBBP9"/>
    <property type="match status" value="1"/>
</dbReference>
<name>A0A0D6MN17_9PROT</name>
<gene>
    <name evidence="1" type="ORF">Tasa_028_055</name>
</gene>
<dbReference type="AlphaFoldDB" id="A0A0D6MN17"/>
<sequence length="188" mass="20439">MSLNVAGQHYLIVHGYRGAPSAHWFPWLAEALRQDGATVSVPAMPDPLAPDPDAWAQTLEQTLPVMDSRTTLIGHSLGCITVLKHLQRVGASIGAYVLVSGFDRALPGLPELDAFTAAPIDHGRLRAQAPQRASIMSDNDTIVDPAASRDLATHLQAEIREIRGGGHFLDREGFTQLPPLLDLLRKFR</sequence>
<keyword evidence="2" id="KW-1185">Reference proteome</keyword>
<reference evidence="1 2" key="1">
    <citation type="submission" date="2012-10" db="EMBL/GenBank/DDBJ databases">
        <title>Genome sequencing of Tanticharoenia sakaeratensis NBRC 103193.</title>
        <authorList>
            <person name="Azuma Y."/>
            <person name="Hadano H."/>
            <person name="Hirakawa H."/>
            <person name="Matsushita K."/>
        </authorList>
    </citation>
    <scope>NUCLEOTIDE SEQUENCE [LARGE SCALE GENOMIC DNA]</scope>
    <source>
        <strain evidence="1 2">NBRC 103193</strain>
    </source>
</reference>
<accession>A0A0D6MN17</accession>
<dbReference type="EMBL" id="BALE01000028">
    <property type="protein sequence ID" value="GAN54688.1"/>
    <property type="molecule type" value="Genomic_DNA"/>
</dbReference>
<dbReference type="Proteomes" id="UP000032679">
    <property type="component" value="Unassembled WGS sequence"/>
</dbReference>
<protein>
    <recommendedName>
        <fullName evidence="3">Esterase</fullName>
    </recommendedName>
</protein>
<dbReference type="RefSeq" id="WP_048849225.1">
    <property type="nucleotide sequence ID" value="NZ_BALE01000028.1"/>
</dbReference>
<evidence type="ECO:0000313" key="2">
    <source>
        <dbReference type="Proteomes" id="UP000032679"/>
    </source>
</evidence>